<comment type="caution">
    <text evidence="1">The sequence shown here is derived from an EMBL/GenBank/DDBJ whole genome shotgun (WGS) entry which is preliminary data.</text>
</comment>
<protein>
    <submittedName>
        <fullName evidence="1">Uncharacterized protein</fullName>
    </submittedName>
</protein>
<gene>
    <name evidence="1" type="ORF">SPARVUS_LOCUS6473176</name>
</gene>
<dbReference type="Proteomes" id="UP001162483">
    <property type="component" value="Unassembled WGS sequence"/>
</dbReference>
<proteinExistence type="predicted"/>
<sequence length="69" mass="7797">MTKDPNLTGIRSHFRCDCISPRSLLGHVTGPRRLQDHSQSAALRTHAQWAPSCEAASYYSRVPTLKMMR</sequence>
<organism evidence="1 2">
    <name type="scientific">Staurois parvus</name>
    <dbReference type="NCBI Taxonomy" id="386267"/>
    <lineage>
        <taxon>Eukaryota</taxon>
        <taxon>Metazoa</taxon>
        <taxon>Chordata</taxon>
        <taxon>Craniata</taxon>
        <taxon>Vertebrata</taxon>
        <taxon>Euteleostomi</taxon>
        <taxon>Amphibia</taxon>
        <taxon>Batrachia</taxon>
        <taxon>Anura</taxon>
        <taxon>Neobatrachia</taxon>
        <taxon>Ranoidea</taxon>
        <taxon>Ranidae</taxon>
        <taxon>Staurois</taxon>
    </lineage>
</organism>
<evidence type="ECO:0000313" key="2">
    <source>
        <dbReference type="Proteomes" id="UP001162483"/>
    </source>
</evidence>
<evidence type="ECO:0000313" key="1">
    <source>
        <dbReference type="EMBL" id="CAI9566969.1"/>
    </source>
</evidence>
<name>A0ABN9D391_9NEOB</name>
<accession>A0ABN9D391</accession>
<keyword evidence="2" id="KW-1185">Reference proteome</keyword>
<dbReference type="EMBL" id="CATNWA010014079">
    <property type="protein sequence ID" value="CAI9566969.1"/>
    <property type="molecule type" value="Genomic_DNA"/>
</dbReference>
<reference evidence="1" key="1">
    <citation type="submission" date="2023-05" db="EMBL/GenBank/DDBJ databases">
        <authorList>
            <person name="Stuckert A."/>
        </authorList>
    </citation>
    <scope>NUCLEOTIDE SEQUENCE</scope>
</reference>